<feature type="transmembrane region" description="Helical" evidence="7">
    <location>
        <begin position="183"/>
        <end position="205"/>
    </location>
</feature>
<feature type="transmembrane region" description="Helical" evidence="7">
    <location>
        <begin position="266"/>
        <end position="284"/>
    </location>
</feature>
<evidence type="ECO:0000313" key="9">
    <source>
        <dbReference type="Proteomes" id="UP000540909"/>
    </source>
</evidence>
<evidence type="ECO:0000256" key="6">
    <source>
        <dbReference type="ARBA" id="ARBA00023136"/>
    </source>
</evidence>
<feature type="transmembrane region" description="Helical" evidence="7">
    <location>
        <begin position="57"/>
        <end position="80"/>
    </location>
</feature>
<evidence type="ECO:0000256" key="2">
    <source>
        <dbReference type="ARBA" id="ARBA00007430"/>
    </source>
</evidence>
<comment type="caution">
    <text evidence="8">The sequence shown here is derived from an EMBL/GenBank/DDBJ whole genome shotgun (WGS) entry which is preliminary data.</text>
</comment>
<gene>
    <name evidence="8" type="ORF">GGD57_002546</name>
</gene>
<feature type="transmembrane region" description="Helical" evidence="7">
    <location>
        <begin position="217"/>
        <end position="237"/>
    </location>
</feature>
<comment type="similarity">
    <text evidence="2">Belongs to the polysaccharide synthase family.</text>
</comment>
<accession>A0A7W6R3E4</accession>
<reference evidence="8 9" key="1">
    <citation type="submission" date="2020-08" db="EMBL/GenBank/DDBJ databases">
        <title>Genomic Encyclopedia of Type Strains, Phase IV (KMG-V): Genome sequencing to study the core and pangenomes of soil and plant-associated prokaryotes.</title>
        <authorList>
            <person name="Whitman W."/>
        </authorList>
    </citation>
    <scope>NUCLEOTIDE SEQUENCE [LARGE SCALE GENOMIC DNA]</scope>
    <source>
        <strain evidence="8 9">SEMIA 4089</strain>
    </source>
</reference>
<dbReference type="PANTHER" id="PTHR30250">
    <property type="entry name" value="PST FAMILY PREDICTED COLANIC ACID TRANSPORTER"/>
    <property type="match status" value="1"/>
</dbReference>
<feature type="transmembrane region" description="Helical" evidence="7">
    <location>
        <begin position="424"/>
        <end position="443"/>
    </location>
</feature>
<keyword evidence="4 7" id="KW-0812">Transmembrane</keyword>
<feature type="transmembrane region" description="Helical" evidence="7">
    <location>
        <begin position="455"/>
        <end position="474"/>
    </location>
</feature>
<evidence type="ECO:0000313" key="8">
    <source>
        <dbReference type="EMBL" id="MBB4235971.1"/>
    </source>
</evidence>
<dbReference type="CDD" id="cd13127">
    <property type="entry name" value="MATE_tuaB_like"/>
    <property type="match status" value="1"/>
</dbReference>
<feature type="transmembrane region" description="Helical" evidence="7">
    <location>
        <begin position="92"/>
        <end position="115"/>
    </location>
</feature>
<proteinExistence type="inferred from homology"/>
<dbReference type="Proteomes" id="UP000540909">
    <property type="component" value="Unassembled WGS sequence"/>
</dbReference>
<dbReference type="EMBL" id="JACIFY010000008">
    <property type="protein sequence ID" value="MBB4235971.1"/>
    <property type="molecule type" value="Genomic_DNA"/>
</dbReference>
<dbReference type="GO" id="GO:0005886">
    <property type="term" value="C:plasma membrane"/>
    <property type="evidence" value="ECO:0007669"/>
    <property type="project" value="UniProtKB-SubCell"/>
</dbReference>
<dbReference type="Pfam" id="PF13440">
    <property type="entry name" value="Polysacc_synt_3"/>
    <property type="match status" value="1"/>
</dbReference>
<organism evidence="8 9">
    <name type="scientific">Rhizobium esperanzae</name>
    <dbReference type="NCBI Taxonomy" id="1967781"/>
    <lineage>
        <taxon>Bacteria</taxon>
        <taxon>Pseudomonadati</taxon>
        <taxon>Pseudomonadota</taxon>
        <taxon>Alphaproteobacteria</taxon>
        <taxon>Hyphomicrobiales</taxon>
        <taxon>Rhizobiaceae</taxon>
        <taxon>Rhizobium/Agrobacterium group</taxon>
        <taxon>Rhizobium</taxon>
    </lineage>
</organism>
<keyword evidence="6 7" id="KW-0472">Membrane</keyword>
<sequence>MNFESSSSEGIRPHALKKKTLYSTFWNFIRLGYVNFAQFVFFVILARMLEPAQFGTFSVAAVMYQIVRMIAGAGLGEAIVRAPTVDSELLDTVFWGALAFSTIGAAALAALSIPYSMIIRAPEVVPLLQALSGVMIVGSLSVVHLSIKTREFGHKALALRTVITTTIGGVSGVAAAFEGMGTWSLFIQIAVAELLGLFFWWTSVAWRPTFKVSLTRLWPIFSFGMGVTATQISWLLLVRVQDVVVSRFLGLAAAASYRVSWRLIDVIVQTTFGPIGGVTSVTLSRLQNDKVAFRRAYLRLQGLASFLTMPAIAGFAALGPEIITLTFGHKWAYAGPAAQILGWLAIPFCLNFLVGPALQALGASVAMSRLALLQLALTTVFSVVGAQFGLEYVALAYVIRAYLTLPLQLRLLQKFSGIEPLAVMKELSYPIICSGIMVVVLLVGKKYLDPNPIEVVLLIFTGALVYFLSIFAIGRRWLIENVNSLKGAIRHDSQ</sequence>
<protein>
    <submittedName>
        <fullName evidence="8">O-antigen/teichoic acid export membrane protein</fullName>
    </submittedName>
</protein>
<feature type="transmembrane region" description="Helical" evidence="7">
    <location>
        <begin position="370"/>
        <end position="388"/>
    </location>
</feature>
<feature type="transmembrane region" description="Helical" evidence="7">
    <location>
        <begin position="127"/>
        <end position="145"/>
    </location>
</feature>
<dbReference type="RefSeq" id="WP_184470109.1">
    <property type="nucleotide sequence ID" value="NZ_JACIFY010000008.1"/>
</dbReference>
<evidence type="ECO:0000256" key="1">
    <source>
        <dbReference type="ARBA" id="ARBA00004651"/>
    </source>
</evidence>
<comment type="subcellular location">
    <subcellularLocation>
        <location evidence="1">Cell membrane</location>
        <topology evidence="1">Multi-pass membrane protein</topology>
    </subcellularLocation>
</comment>
<evidence type="ECO:0000256" key="5">
    <source>
        <dbReference type="ARBA" id="ARBA00022989"/>
    </source>
</evidence>
<feature type="transmembrane region" description="Helical" evidence="7">
    <location>
        <begin position="21"/>
        <end position="45"/>
    </location>
</feature>
<keyword evidence="5 7" id="KW-1133">Transmembrane helix</keyword>
<dbReference type="InterPro" id="IPR050833">
    <property type="entry name" value="Poly_Biosynth_Transport"/>
</dbReference>
<evidence type="ECO:0000256" key="3">
    <source>
        <dbReference type="ARBA" id="ARBA00022475"/>
    </source>
</evidence>
<feature type="transmembrane region" description="Helical" evidence="7">
    <location>
        <begin position="157"/>
        <end position="177"/>
    </location>
</feature>
<name>A0A7W6R3E4_9HYPH</name>
<feature type="transmembrane region" description="Helical" evidence="7">
    <location>
        <begin position="296"/>
        <end position="318"/>
    </location>
</feature>
<keyword evidence="3" id="KW-1003">Cell membrane</keyword>
<feature type="transmembrane region" description="Helical" evidence="7">
    <location>
        <begin position="338"/>
        <end position="358"/>
    </location>
</feature>
<dbReference type="AlphaFoldDB" id="A0A7W6R3E4"/>
<evidence type="ECO:0000256" key="4">
    <source>
        <dbReference type="ARBA" id="ARBA00022692"/>
    </source>
</evidence>
<dbReference type="PANTHER" id="PTHR30250:SF10">
    <property type="entry name" value="LIPOPOLYSACCHARIDE BIOSYNTHESIS PROTEIN WZXC"/>
    <property type="match status" value="1"/>
</dbReference>
<evidence type="ECO:0000256" key="7">
    <source>
        <dbReference type="SAM" id="Phobius"/>
    </source>
</evidence>